<evidence type="ECO:0000256" key="3">
    <source>
        <dbReference type="ARBA" id="ARBA00013085"/>
    </source>
</evidence>
<dbReference type="EMBL" id="PRDL01000001">
    <property type="protein sequence ID" value="MBE8718826.1"/>
    <property type="molecule type" value="Genomic_DNA"/>
</dbReference>
<evidence type="ECO:0000256" key="4">
    <source>
        <dbReference type="ARBA" id="ARBA00021697"/>
    </source>
</evidence>
<dbReference type="Gene3D" id="3.40.50.1000">
    <property type="entry name" value="HAD superfamily/HAD-like"/>
    <property type="match status" value="1"/>
</dbReference>
<dbReference type="PANTHER" id="PTHR43344">
    <property type="entry name" value="PHOSPHOSERINE PHOSPHATASE"/>
    <property type="match status" value="1"/>
</dbReference>
<dbReference type="RefSeq" id="WP_193911704.1">
    <property type="nucleotide sequence ID" value="NZ_PRDL01000001.1"/>
</dbReference>
<evidence type="ECO:0000256" key="10">
    <source>
        <dbReference type="ARBA" id="ARBA00053547"/>
    </source>
</evidence>
<evidence type="ECO:0000256" key="6">
    <source>
        <dbReference type="ARBA" id="ARBA00022801"/>
    </source>
</evidence>
<evidence type="ECO:0000313" key="12">
    <source>
        <dbReference type="Proteomes" id="UP000652567"/>
    </source>
</evidence>
<dbReference type="FunFam" id="3.40.50.1000:FF:000025">
    <property type="entry name" value="HAD hydrolase, family IB"/>
    <property type="match status" value="1"/>
</dbReference>
<dbReference type="Pfam" id="PF12710">
    <property type="entry name" value="HAD"/>
    <property type="match status" value="1"/>
</dbReference>
<dbReference type="InterPro" id="IPR036412">
    <property type="entry name" value="HAD-like_sf"/>
</dbReference>
<evidence type="ECO:0000313" key="11">
    <source>
        <dbReference type="EMBL" id="MBE8718826.1"/>
    </source>
</evidence>
<dbReference type="NCBIfam" id="TIGR01490">
    <property type="entry name" value="HAD-SF-IB-hyp1"/>
    <property type="match status" value="1"/>
</dbReference>
<reference evidence="11" key="1">
    <citation type="submission" date="2018-07" db="EMBL/GenBank/DDBJ databases">
        <title>Genome assembly of strain Ka43.</title>
        <authorList>
            <person name="Kukolya J."/>
            <person name="Nagy I."/>
            <person name="Horvath B."/>
            <person name="Toth A."/>
        </authorList>
    </citation>
    <scope>NUCLEOTIDE SEQUENCE</scope>
    <source>
        <strain evidence="11">KB43</strain>
    </source>
</reference>
<protein>
    <recommendedName>
        <fullName evidence="4">Histidinol-phosphatase</fullName>
        <ecNumber evidence="3">3.1.3.15</ecNumber>
    </recommendedName>
    <alternativeName>
        <fullName evidence="8">Histidinol-phosphate phosphatase</fullName>
    </alternativeName>
</protein>
<organism evidence="11 12">
    <name type="scientific">Cellvibrio polysaccharolyticus</name>
    <dbReference type="NCBI Taxonomy" id="2082724"/>
    <lineage>
        <taxon>Bacteria</taxon>
        <taxon>Pseudomonadati</taxon>
        <taxon>Pseudomonadota</taxon>
        <taxon>Gammaproteobacteria</taxon>
        <taxon>Cellvibrionales</taxon>
        <taxon>Cellvibrionaceae</taxon>
        <taxon>Cellvibrio</taxon>
    </lineage>
</organism>
<dbReference type="EC" id="3.1.3.15" evidence="3"/>
<dbReference type="Gene3D" id="1.20.1440.100">
    <property type="entry name" value="SG protein - dephosphorylation function"/>
    <property type="match status" value="1"/>
</dbReference>
<comment type="pathway">
    <text evidence="1">Amino-acid biosynthesis; L-histidine biosynthesis; L-histidine from 5-phospho-alpha-D-ribose 1-diphosphate: step 8/9.</text>
</comment>
<proteinExistence type="inferred from homology"/>
<evidence type="ECO:0000256" key="8">
    <source>
        <dbReference type="ARBA" id="ARBA00033209"/>
    </source>
</evidence>
<comment type="catalytic activity">
    <reaction evidence="9">
        <text>L-histidinol phosphate + H2O = L-histidinol + phosphate</text>
        <dbReference type="Rhea" id="RHEA:14465"/>
        <dbReference type="ChEBI" id="CHEBI:15377"/>
        <dbReference type="ChEBI" id="CHEBI:43474"/>
        <dbReference type="ChEBI" id="CHEBI:57699"/>
        <dbReference type="ChEBI" id="CHEBI:57980"/>
        <dbReference type="EC" id="3.1.3.15"/>
    </reaction>
    <physiologicalReaction direction="left-to-right" evidence="9">
        <dbReference type="Rhea" id="RHEA:14466"/>
    </physiologicalReaction>
</comment>
<keyword evidence="7" id="KW-0460">Magnesium</keyword>
<comment type="caution">
    <text evidence="11">The sequence shown here is derived from an EMBL/GenBank/DDBJ whole genome shotgun (WGS) entry which is preliminary data.</text>
</comment>
<evidence type="ECO:0000256" key="9">
    <source>
        <dbReference type="ARBA" id="ARBA00052092"/>
    </source>
</evidence>
<name>A0A928YUL7_9GAMM</name>
<dbReference type="Proteomes" id="UP000652567">
    <property type="component" value="Unassembled WGS sequence"/>
</dbReference>
<gene>
    <name evidence="11" type="ORF">C4F51_16760</name>
</gene>
<keyword evidence="6 11" id="KW-0378">Hydrolase</keyword>
<dbReference type="InterPro" id="IPR006385">
    <property type="entry name" value="HAD_hydro_SerB1"/>
</dbReference>
<dbReference type="NCBIfam" id="TIGR01488">
    <property type="entry name" value="HAD-SF-IB"/>
    <property type="match status" value="1"/>
</dbReference>
<dbReference type="InterPro" id="IPR050582">
    <property type="entry name" value="HAD-like_SerB"/>
</dbReference>
<dbReference type="CDD" id="cd02612">
    <property type="entry name" value="HAD_PGPPase"/>
    <property type="match status" value="1"/>
</dbReference>
<keyword evidence="5" id="KW-0479">Metal-binding</keyword>
<evidence type="ECO:0000256" key="7">
    <source>
        <dbReference type="ARBA" id="ARBA00022842"/>
    </source>
</evidence>
<evidence type="ECO:0000256" key="1">
    <source>
        <dbReference type="ARBA" id="ARBA00004970"/>
    </source>
</evidence>
<dbReference type="SUPFAM" id="SSF56784">
    <property type="entry name" value="HAD-like"/>
    <property type="match status" value="1"/>
</dbReference>
<dbReference type="AlphaFoldDB" id="A0A928YUL7"/>
<evidence type="ECO:0000256" key="5">
    <source>
        <dbReference type="ARBA" id="ARBA00022723"/>
    </source>
</evidence>
<accession>A0A928YUL7</accession>
<dbReference type="GO" id="GO:0046872">
    <property type="term" value="F:metal ion binding"/>
    <property type="evidence" value="ECO:0007669"/>
    <property type="project" value="UniProtKB-KW"/>
</dbReference>
<comment type="function">
    <text evidence="10">Catalyzes the dephosphorylation of histidinol-phosphate to histidinol, the direct precursor of histidine.</text>
</comment>
<dbReference type="InterPro" id="IPR023214">
    <property type="entry name" value="HAD_sf"/>
</dbReference>
<dbReference type="GO" id="GO:0004401">
    <property type="term" value="F:histidinol-phosphatase activity"/>
    <property type="evidence" value="ECO:0007669"/>
    <property type="project" value="UniProtKB-EC"/>
</dbReference>
<dbReference type="PANTHER" id="PTHR43344:SF13">
    <property type="entry name" value="PHOSPHATASE RV3661-RELATED"/>
    <property type="match status" value="1"/>
</dbReference>
<sequence>MKLAIFDLDNTLIAGDSDHSWGEFLTGKALVDAEEYRRQNDRFYQDYKNGTLNMNAYLEFSLAPLARHTLDELQVFHDEFMRLHIEPIMLPKAQALLALHRQRGDYLLIITATNSFITHPIGARLGVDHIMATDAEMLDDRYTGRPLGTPCFREGKVTRLQAWMAQQGFSLEGSYFYSDSINDLPLLKEVTSPVAVDPDDLLREEANRRGWPVISLRDERPLTHLPSIA</sequence>
<evidence type="ECO:0000256" key="2">
    <source>
        <dbReference type="ARBA" id="ARBA00009184"/>
    </source>
</evidence>
<comment type="similarity">
    <text evidence="2">Belongs to the HAD-like hydrolase superfamily. SerB family.</text>
</comment>
<keyword evidence="12" id="KW-1185">Reference proteome</keyword>